<sequence length="94" mass="9960">MRKSEARGKPSSERLESPKTSELPTGTLSTYAQVASSQETSKPQGEFLANSFSEDMEGRSSIHIVTKAATCDQPQGTLGCKAAQATPRVQTLSG</sequence>
<dbReference type="EMBL" id="UZAN01067033">
    <property type="protein sequence ID" value="VDP94289.1"/>
    <property type="molecule type" value="Genomic_DNA"/>
</dbReference>
<dbReference type="Proteomes" id="UP000272942">
    <property type="component" value="Unassembled WGS sequence"/>
</dbReference>
<dbReference type="AlphaFoldDB" id="A0A183BCS9"/>
<keyword evidence="3" id="KW-1185">Reference proteome</keyword>
<gene>
    <name evidence="2" type="ORF">ECPE_LOCUS17014</name>
</gene>
<proteinExistence type="predicted"/>
<protein>
    <submittedName>
        <fullName evidence="2 4">Uncharacterized protein</fullName>
    </submittedName>
</protein>
<evidence type="ECO:0000313" key="3">
    <source>
        <dbReference type="Proteomes" id="UP000272942"/>
    </source>
</evidence>
<feature type="compositionally biased region" description="Basic and acidic residues" evidence="1">
    <location>
        <begin position="1"/>
        <end position="19"/>
    </location>
</feature>
<reference evidence="2 3" key="2">
    <citation type="submission" date="2018-11" db="EMBL/GenBank/DDBJ databases">
        <authorList>
            <consortium name="Pathogen Informatics"/>
        </authorList>
    </citation>
    <scope>NUCLEOTIDE SEQUENCE [LARGE SCALE GENOMIC DNA]</scope>
    <source>
        <strain evidence="2 3">Egypt</strain>
    </source>
</reference>
<accession>A0A183BCS9</accession>
<name>A0A183BCS9_9TREM</name>
<evidence type="ECO:0000313" key="4">
    <source>
        <dbReference type="WBParaSite" id="ECPE_0001705801-mRNA-1"/>
    </source>
</evidence>
<evidence type="ECO:0000256" key="1">
    <source>
        <dbReference type="SAM" id="MobiDB-lite"/>
    </source>
</evidence>
<reference evidence="4" key="1">
    <citation type="submission" date="2016-06" db="UniProtKB">
        <authorList>
            <consortium name="WormBaseParasite"/>
        </authorList>
    </citation>
    <scope>IDENTIFICATION</scope>
</reference>
<dbReference type="WBParaSite" id="ECPE_0001705801-mRNA-1">
    <property type="protein sequence ID" value="ECPE_0001705801-mRNA-1"/>
    <property type="gene ID" value="ECPE_0001705801"/>
</dbReference>
<feature type="region of interest" description="Disordered" evidence="1">
    <location>
        <begin position="1"/>
        <end position="28"/>
    </location>
</feature>
<organism evidence="4">
    <name type="scientific">Echinostoma caproni</name>
    <dbReference type="NCBI Taxonomy" id="27848"/>
    <lineage>
        <taxon>Eukaryota</taxon>
        <taxon>Metazoa</taxon>
        <taxon>Spiralia</taxon>
        <taxon>Lophotrochozoa</taxon>
        <taxon>Platyhelminthes</taxon>
        <taxon>Trematoda</taxon>
        <taxon>Digenea</taxon>
        <taxon>Plagiorchiida</taxon>
        <taxon>Echinostomata</taxon>
        <taxon>Echinostomatoidea</taxon>
        <taxon>Echinostomatidae</taxon>
        <taxon>Echinostoma</taxon>
    </lineage>
</organism>
<evidence type="ECO:0000313" key="2">
    <source>
        <dbReference type="EMBL" id="VDP94289.1"/>
    </source>
</evidence>